<dbReference type="PANTHER" id="PTHR35848:SF6">
    <property type="entry name" value="CUPIN TYPE-2 DOMAIN-CONTAINING PROTEIN"/>
    <property type="match status" value="1"/>
</dbReference>
<gene>
    <name evidence="3" type="ORF">JJB07_08380</name>
</gene>
<name>A0ABS1J8S4_9BACL</name>
<evidence type="ECO:0000313" key="4">
    <source>
        <dbReference type="Proteomes" id="UP000602284"/>
    </source>
</evidence>
<sequence length="151" mass="16874">MEMKGGIVQGENFTAAHAGPWDEMMDYVFSPAPQFKFPGKVFLNEALGLNGMEVSLGVMKPGTQVPYAHEHKQNEELYIFVKGKGQFYIDGQVLEVGEGSTVRVAPNGVRCWRNNSSEDLHYIVIQAKEGSLSQYTLTDGKMTIPQFQWPE</sequence>
<dbReference type="Pfam" id="PF07883">
    <property type="entry name" value="Cupin_2"/>
    <property type="match status" value="1"/>
</dbReference>
<organism evidence="3 4">
    <name type="scientific">Tumebacillus amylolyticus</name>
    <dbReference type="NCBI Taxonomy" id="2801339"/>
    <lineage>
        <taxon>Bacteria</taxon>
        <taxon>Bacillati</taxon>
        <taxon>Bacillota</taxon>
        <taxon>Bacilli</taxon>
        <taxon>Bacillales</taxon>
        <taxon>Alicyclobacillaceae</taxon>
        <taxon>Tumebacillus</taxon>
    </lineage>
</organism>
<dbReference type="InterPro" id="IPR011051">
    <property type="entry name" value="RmlC_Cupin_sf"/>
</dbReference>
<dbReference type="EMBL" id="JAEQNB010000002">
    <property type="protein sequence ID" value="MBL0386666.1"/>
    <property type="molecule type" value="Genomic_DNA"/>
</dbReference>
<evidence type="ECO:0000313" key="3">
    <source>
        <dbReference type="EMBL" id="MBL0386666.1"/>
    </source>
</evidence>
<dbReference type="PANTHER" id="PTHR35848">
    <property type="entry name" value="OXALATE-BINDING PROTEIN"/>
    <property type="match status" value="1"/>
</dbReference>
<dbReference type="Gene3D" id="2.60.120.10">
    <property type="entry name" value="Jelly Rolls"/>
    <property type="match status" value="1"/>
</dbReference>
<dbReference type="InterPro" id="IPR014710">
    <property type="entry name" value="RmlC-like_jellyroll"/>
</dbReference>
<evidence type="ECO:0000256" key="1">
    <source>
        <dbReference type="ARBA" id="ARBA00022723"/>
    </source>
</evidence>
<keyword evidence="1" id="KW-0479">Metal-binding</keyword>
<protein>
    <submittedName>
        <fullName evidence="3">Cupin domain-containing protein</fullName>
    </submittedName>
</protein>
<keyword evidence="4" id="KW-1185">Reference proteome</keyword>
<comment type="caution">
    <text evidence="3">The sequence shown here is derived from an EMBL/GenBank/DDBJ whole genome shotgun (WGS) entry which is preliminary data.</text>
</comment>
<evidence type="ECO:0000259" key="2">
    <source>
        <dbReference type="Pfam" id="PF07883"/>
    </source>
</evidence>
<dbReference type="SUPFAM" id="SSF51182">
    <property type="entry name" value="RmlC-like cupins"/>
    <property type="match status" value="1"/>
</dbReference>
<reference evidence="3 4" key="1">
    <citation type="submission" date="2021-01" db="EMBL/GenBank/DDBJ databases">
        <title>Tumebacillus sp. strain ITR2 16S ribosomal RNA gene Genome sequencing and assembly.</title>
        <authorList>
            <person name="Kang M."/>
        </authorList>
    </citation>
    <scope>NUCLEOTIDE SEQUENCE [LARGE SCALE GENOMIC DNA]</scope>
    <source>
        <strain evidence="3 4">ITR2</strain>
    </source>
</reference>
<accession>A0ABS1J8S4</accession>
<proteinExistence type="predicted"/>
<dbReference type="CDD" id="cd06985">
    <property type="entry name" value="cupin_BF4112"/>
    <property type="match status" value="1"/>
</dbReference>
<dbReference type="RefSeq" id="WP_201633555.1">
    <property type="nucleotide sequence ID" value="NZ_JAEQNB010000002.1"/>
</dbReference>
<feature type="domain" description="Cupin type-2" evidence="2">
    <location>
        <begin position="58"/>
        <end position="125"/>
    </location>
</feature>
<dbReference type="InterPro" id="IPR013096">
    <property type="entry name" value="Cupin_2"/>
</dbReference>
<dbReference type="InterPro" id="IPR051610">
    <property type="entry name" value="GPI/OXD"/>
</dbReference>
<dbReference type="Proteomes" id="UP000602284">
    <property type="component" value="Unassembled WGS sequence"/>
</dbReference>